<dbReference type="GO" id="GO:0005737">
    <property type="term" value="C:cytoplasm"/>
    <property type="evidence" value="ECO:0007669"/>
    <property type="project" value="TreeGrafter"/>
</dbReference>
<gene>
    <name evidence="3" type="ORF">OJ997_17625</name>
</gene>
<dbReference type="GO" id="GO:0016491">
    <property type="term" value="F:oxidoreductase activity"/>
    <property type="evidence" value="ECO:0007669"/>
    <property type="project" value="UniProtKB-KW"/>
</dbReference>
<keyword evidence="4" id="KW-1185">Reference proteome</keyword>
<evidence type="ECO:0000259" key="2">
    <source>
        <dbReference type="Pfam" id="PF00248"/>
    </source>
</evidence>
<dbReference type="Proteomes" id="UP001147653">
    <property type="component" value="Unassembled WGS sequence"/>
</dbReference>
<dbReference type="AlphaFoldDB" id="A0A9X3NC60"/>
<feature type="domain" description="NADP-dependent oxidoreductase" evidence="2">
    <location>
        <begin position="12"/>
        <end position="307"/>
    </location>
</feature>
<dbReference type="InterPro" id="IPR023210">
    <property type="entry name" value="NADP_OxRdtase_dom"/>
</dbReference>
<dbReference type="EMBL" id="JAPDDP010000031">
    <property type="protein sequence ID" value="MDA0182130.1"/>
    <property type="molecule type" value="Genomic_DNA"/>
</dbReference>
<reference evidence="3" key="1">
    <citation type="submission" date="2022-10" db="EMBL/GenBank/DDBJ databases">
        <title>The WGS of Solirubrobacter phytolaccae KCTC 29190.</title>
        <authorList>
            <person name="Jiang Z."/>
        </authorList>
    </citation>
    <scope>NUCLEOTIDE SEQUENCE</scope>
    <source>
        <strain evidence="3">KCTC 29190</strain>
    </source>
</reference>
<dbReference type="PANTHER" id="PTHR43625">
    <property type="entry name" value="AFLATOXIN B1 ALDEHYDE REDUCTASE"/>
    <property type="match status" value="1"/>
</dbReference>
<evidence type="ECO:0000313" key="4">
    <source>
        <dbReference type="Proteomes" id="UP001147653"/>
    </source>
</evidence>
<protein>
    <submittedName>
        <fullName evidence="3">Aldo/keto reductase</fullName>
    </submittedName>
</protein>
<name>A0A9X3NC60_9ACTN</name>
<dbReference type="PANTHER" id="PTHR43625:SF40">
    <property type="entry name" value="ALDO-KETO REDUCTASE YAKC [NADP(+)]"/>
    <property type="match status" value="1"/>
</dbReference>
<sequence>MRTLGTLTTSDIGYGAMALVPGMYGDASDEQALTTLRHAVDAGATFIDTADAYGAGDNERLVGRALAGRREEVQLATKWGIVFQGGRALTHHHAQEIRVDARPERARAALEASLRRLGTDHVDLWYLHFPDPDVPVEETVGAMAELVGEGKARDLGLCNAGAEQVLAAHQVHPLAAVQSEYSLWTRDPERELLPVLAELGIGFVPWSPLGAGFFAGRVANVEQDFRANHPRFSRENLDANRDRFAPLRGLAEELQITPAQLALAWLLHQREDLVPIPSTRTPSHLDENLRAADVTLDATTLARIDAIAPAGAASGSALL</sequence>
<organism evidence="3 4">
    <name type="scientific">Solirubrobacter phytolaccae</name>
    <dbReference type="NCBI Taxonomy" id="1404360"/>
    <lineage>
        <taxon>Bacteria</taxon>
        <taxon>Bacillati</taxon>
        <taxon>Actinomycetota</taxon>
        <taxon>Thermoleophilia</taxon>
        <taxon>Solirubrobacterales</taxon>
        <taxon>Solirubrobacteraceae</taxon>
        <taxon>Solirubrobacter</taxon>
    </lineage>
</organism>
<dbReference type="Pfam" id="PF00248">
    <property type="entry name" value="Aldo_ket_red"/>
    <property type="match status" value="1"/>
</dbReference>
<dbReference type="Gene3D" id="3.20.20.100">
    <property type="entry name" value="NADP-dependent oxidoreductase domain"/>
    <property type="match status" value="1"/>
</dbReference>
<dbReference type="InterPro" id="IPR050791">
    <property type="entry name" value="Aldo-Keto_reductase"/>
</dbReference>
<evidence type="ECO:0000313" key="3">
    <source>
        <dbReference type="EMBL" id="MDA0182130.1"/>
    </source>
</evidence>
<comment type="caution">
    <text evidence="3">The sequence shown here is derived from an EMBL/GenBank/DDBJ whole genome shotgun (WGS) entry which is preliminary data.</text>
</comment>
<proteinExistence type="predicted"/>
<keyword evidence="1" id="KW-0560">Oxidoreductase</keyword>
<dbReference type="InterPro" id="IPR036812">
    <property type="entry name" value="NAD(P)_OxRdtase_dom_sf"/>
</dbReference>
<evidence type="ECO:0000256" key="1">
    <source>
        <dbReference type="ARBA" id="ARBA00023002"/>
    </source>
</evidence>
<dbReference type="RefSeq" id="WP_270026491.1">
    <property type="nucleotide sequence ID" value="NZ_JAPDDP010000031.1"/>
</dbReference>
<accession>A0A9X3NC60</accession>
<dbReference type="SUPFAM" id="SSF51430">
    <property type="entry name" value="NAD(P)-linked oxidoreductase"/>
    <property type="match status" value="1"/>
</dbReference>